<gene>
    <name evidence="3" type="ORF">MPPM_3773</name>
</gene>
<name>A0A169RAC4_9HYPH</name>
<evidence type="ECO:0008006" key="5">
    <source>
        <dbReference type="Google" id="ProtNLM"/>
    </source>
</evidence>
<dbReference type="EMBL" id="AP014809">
    <property type="protein sequence ID" value="BAU92378.1"/>
    <property type="molecule type" value="Genomic_DNA"/>
</dbReference>
<evidence type="ECO:0000256" key="2">
    <source>
        <dbReference type="SAM" id="SignalP"/>
    </source>
</evidence>
<evidence type="ECO:0000313" key="4">
    <source>
        <dbReference type="Proteomes" id="UP000218288"/>
    </source>
</evidence>
<proteinExistence type="predicted"/>
<dbReference type="AlphaFoldDB" id="A0A169RAC4"/>
<sequence length="84" mass="8461">MRTLRVACLTSLFLAGGFGAAAAQETPAPSDTSRAGTAGEMRKGDAMKAGEMGGGSGNTGVLGTSPAAEGNRNQDSRTTKTRDR</sequence>
<organism evidence="3 4">
    <name type="scientific">Methylorubrum populi</name>
    <dbReference type="NCBI Taxonomy" id="223967"/>
    <lineage>
        <taxon>Bacteria</taxon>
        <taxon>Pseudomonadati</taxon>
        <taxon>Pseudomonadota</taxon>
        <taxon>Alphaproteobacteria</taxon>
        <taxon>Hyphomicrobiales</taxon>
        <taxon>Methylobacteriaceae</taxon>
        <taxon>Methylorubrum</taxon>
    </lineage>
</organism>
<keyword evidence="2" id="KW-0732">Signal</keyword>
<feature type="compositionally biased region" description="Gly residues" evidence="1">
    <location>
        <begin position="51"/>
        <end position="60"/>
    </location>
</feature>
<feature type="compositionally biased region" description="Basic and acidic residues" evidence="1">
    <location>
        <begin position="72"/>
        <end position="84"/>
    </location>
</feature>
<dbReference type="RefSeq" id="WP_096486338.1">
    <property type="nucleotide sequence ID" value="NZ_AP014809.1"/>
</dbReference>
<feature type="signal peptide" evidence="2">
    <location>
        <begin position="1"/>
        <end position="23"/>
    </location>
</feature>
<accession>A0A169RAC4</accession>
<evidence type="ECO:0000313" key="3">
    <source>
        <dbReference type="EMBL" id="BAU92378.1"/>
    </source>
</evidence>
<feature type="region of interest" description="Disordered" evidence="1">
    <location>
        <begin position="19"/>
        <end position="84"/>
    </location>
</feature>
<protein>
    <recommendedName>
        <fullName evidence="5">Lipoprotein</fullName>
    </recommendedName>
</protein>
<evidence type="ECO:0000256" key="1">
    <source>
        <dbReference type="SAM" id="MobiDB-lite"/>
    </source>
</evidence>
<feature type="chain" id="PRO_5007902454" description="Lipoprotein" evidence="2">
    <location>
        <begin position="24"/>
        <end position="84"/>
    </location>
</feature>
<dbReference type="Proteomes" id="UP000218288">
    <property type="component" value="Chromosome"/>
</dbReference>
<reference evidence="3 4" key="1">
    <citation type="journal article" date="2016" name="Genome Announc.">
        <title>Complete Genome Sequence of Methylobacterium populi P-1M, Isolated from Pink-Pigmented Household Biofilm.</title>
        <authorList>
            <person name="Morohoshi T."/>
            <person name="Ikeda T."/>
        </authorList>
    </citation>
    <scope>NUCLEOTIDE SEQUENCE [LARGE SCALE GENOMIC DNA]</scope>
    <source>
        <strain evidence="3 4">P-1M</strain>
    </source>
</reference>